<sequence>MPQRRRVARAAVSTAAAAACLTLATPAWASSTVPLHSDHEGKTAANFSEQKCDDPKFDNLPAGHDGWHFVLPTNGAGDFESLTLTFSAGIAGTVTVNVPDPTDPYTDFLSSTGGRNPQVKHAYVFTPAGWTLVDGTATISGEADRFNLSHTCPGTPVTQSPTPTPTQTPTPTPTESDSESPNPSVTPSNSGGAGGGDSDDEGGLPVTGAAATTIALLGVGLIGGGATLLVLRRRRDNITFTS</sequence>
<keyword evidence="2" id="KW-0812">Transmembrane</keyword>
<keyword evidence="2" id="KW-0472">Membrane</keyword>
<feature type="signal peptide" evidence="3">
    <location>
        <begin position="1"/>
        <end position="29"/>
    </location>
</feature>
<comment type="caution">
    <text evidence="4">The sequence shown here is derived from an EMBL/GenBank/DDBJ whole genome shotgun (WGS) entry which is preliminary data.</text>
</comment>
<keyword evidence="5" id="KW-1185">Reference proteome</keyword>
<dbReference type="Proteomes" id="UP000248749">
    <property type="component" value="Unassembled WGS sequence"/>
</dbReference>
<evidence type="ECO:0000313" key="5">
    <source>
        <dbReference type="Proteomes" id="UP000248749"/>
    </source>
</evidence>
<feature type="region of interest" description="Disordered" evidence="1">
    <location>
        <begin position="146"/>
        <end position="206"/>
    </location>
</feature>
<keyword evidence="3" id="KW-0732">Signal</keyword>
<evidence type="ECO:0000256" key="2">
    <source>
        <dbReference type="SAM" id="Phobius"/>
    </source>
</evidence>
<feature type="chain" id="PRO_5015882322" evidence="3">
    <location>
        <begin position="30"/>
        <end position="242"/>
    </location>
</feature>
<organism evidence="4 5">
    <name type="scientific">Micromonospora deserti</name>
    <dbReference type="NCBI Taxonomy" id="2070366"/>
    <lineage>
        <taxon>Bacteria</taxon>
        <taxon>Bacillati</taxon>
        <taxon>Actinomycetota</taxon>
        <taxon>Actinomycetes</taxon>
        <taxon>Micromonosporales</taxon>
        <taxon>Micromonosporaceae</taxon>
        <taxon>Micromonospora</taxon>
    </lineage>
</organism>
<dbReference type="NCBIfam" id="TIGR01167">
    <property type="entry name" value="LPXTG_anchor"/>
    <property type="match status" value="1"/>
</dbReference>
<evidence type="ECO:0000313" key="4">
    <source>
        <dbReference type="EMBL" id="PZF97344.1"/>
    </source>
</evidence>
<proteinExistence type="predicted"/>
<feature type="transmembrane region" description="Helical" evidence="2">
    <location>
        <begin position="208"/>
        <end position="231"/>
    </location>
</feature>
<accession>A0A2W2CVL0</accession>
<dbReference type="OrthoDB" id="3404609at2"/>
<evidence type="ECO:0000256" key="1">
    <source>
        <dbReference type="SAM" id="MobiDB-lite"/>
    </source>
</evidence>
<gene>
    <name evidence="4" type="ORF">C1I99_15720</name>
</gene>
<name>A0A2W2CVL0_9ACTN</name>
<dbReference type="PROSITE" id="PS51257">
    <property type="entry name" value="PROKAR_LIPOPROTEIN"/>
    <property type="match status" value="1"/>
</dbReference>
<evidence type="ECO:0000256" key="3">
    <source>
        <dbReference type="SAM" id="SignalP"/>
    </source>
</evidence>
<dbReference type="EMBL" id="POUB01000098">
    <property type="protein sequence ID" value="PZF97344.1"/>
    <property type="molecule type" value="Genomic_DNA"/>
</dbReference>
<keyword evidence="2" id="KW-1133">Transmembrane helix</keyword>
<dbReference type="AlphaFoldDB" id="A0A2W2CVL0"/>
<protein>
    <submittedName>
        <fullName evidence="4">Uncharacterized protein</fullName>
    </submittedName>
</protein>
<feature type="compositionally biased region" description="Pro residues" evidence="1">
    <location>
        <begin position="162"/>
        <end position="172"/>
    </location>
</feature>
<feature type="compositionally biased region" description="Low complexity" evidence="1">
    <location>
        <begin position="173"/>
        <end position="183"/>
    </location>
</feature>
<dbReference type="InterPro" id="IPR006311">
    <property type="entry name" value="TAT_signal"/>
</dbReference>
<dbReference type="PROSITE" id="PS51318">
    <property type="entry name" value="TAT"/>
    <property type="match status" value="1"/>
</dbReference>
<reference evidence="4 5" key="1">
    <citation type="submission" date="2018-01" db="EMBL/GenBank/DDBJ databases">
        <title>Draft genome sequence of Salinispora sp. 13K206.</title>
        <authorList>
            <person name="Sahin N."/>
            <person name="Saygin H."/>
            <person name="Ay H."/>
        </authorList>
    </citation>
    <scope>NUCLEOTIDE SEQUENCE [LARGE SCALE GENOMIC DNA]</scope>
    <source>
        <strain evidence="4 5">13K206</strain>
    </source>
</reference>